<dbReference type="Gene3D" id="2.40.160.50">
    <property type="entry name" value="membrane protein fhac: a member of the omp85/tpsb transporter family"/>
    <property type="match status" value="1"/>
</dbReference>
<sequence length="544" mass="60933">MKRIILTSCLFYCCCSNAETANSLESLSSCNAIEPQPATIEPNAPLGEIIIKNNPIFDPHSPETTALHRFINWLHIDTRKAVIHEQLPFQVGEQVDDTQLREAERILRKKKYIRDAKISTTPNCNDNNDQAVIVETWDTWSLLPTIDFGRSSGNNKFSIGFKEENFLGYGVRASVKYKTDHERSGYHTMLQMPVPWQPHATLSLQADDYDDGQVFMFDYQQPFYQRSSDALRRYYAKTQQQKTSIYQNGETRSEFFSDDTQGQLAVGGVWSQDSSATTHWLSGIDYQDTRYDQVANTPLPANLNNFTIATPWLGVHWIQDDFTVLQDIDLINHSEDINLGWELNAKFGADMINPGEGFIVETGIDKAWASDSSTLFRFSGGLNAKIGTELEDRVALFSKGQVNLRLSPLFALYGHINAQWQNTEFAEQPLAVGGEEGMRGFPQSYQHGTQSIQASAEIRIYPNINLYQIADVGFVGFVDVGRASGKVQTPNLTDSTLSSVGLGIRLFSSRSSNDNVVHIDLSKPLGNYQAVDSWQLGLSVGTTF</sequence>
<evidence type="ECO:0000313" key="2">
    <source>
        <dbReference type="Proteomes" id="UP001620262"/>
    </source>
</evidence>
<keyword evidence="2" id="KW-1185">Reference proteome</keyword>
<accession>A0ABW8KYI0</accession>
<evidence type="ECO:0000313" key="1">
    <source>
        <dbReference type="EMBL" id="MFK3864840.1"/>
    </source>
</evidence>
<comment type="caution">
    <text evidence="1">The sequence shown here is derived from an EMBL/GenBank/DDBJ whole genome shotgun (WGS) entry which is preliminary data.</text>
</comment>
<organism evidence="1 2">
    <name type="scientific">Pseudoalteromonas rhizosphaerae</name>
    <dbReference type="NCBI Taxonomy" id="2518973"/>
    <lineage>
        <taxon>Bacteria</taxon>
        <taxon>Pseudomonadati</taxon>
        <taxon>Pseudomonadota</taxon>
        <taxon>Gammaproteobacteria</taxon>
        <taxon>Alteromonadales</taxon>
        <taxon>Pseudoalteromonadaceae</taxon>
        <taxon>Pseudoalteromonas</taxon>
    </lineage>
</organism>
<proteinExistence type="predicted"/>
<protein>
    <recommendedName>
        <fullName evidence="3">Bacterial surface antigen (D15) domain-containing protein</fullName>
    </recommendedName>
</protein>
<dbReference type="Proteomes" id="UP001620262">
    <property type="component" value="Unassembled WGS sequence"/>
</dbReference>
<dbReference type="RefSeq" id="WP_404675680.1">
    <property type="nucleotide sequence ID" value="NZ_JBJDOT010000017.1"/>
</dbReference>
<evidence type="ECO:0008006" key="3">
    <source>
        <dbReference type="Google" id="ProtNLM"/>
    </source>
</evidence>
<dbReference type="EMBL" id="JBJDOT010000017">
    <property type="protein sequence ID" value="MFK3864840.1"/>
    <property type="molecule type" value="Genomic_DNA"/>
</dbReference>
<name>A0ABW8KYI0_9GAMM</name>
<gene>
    <name evidence="1" type="ORF">ACI2JU_13335</name>
</gene>
<reference evidence="1 2" key="1">
    <citation type="submission" date="2024-11" db="EMBL/GenBank/DDBJ databases">
        <title>The Natural Products Discovery Center: Release of the First 8490 Sequenced Strains for Exploring Actinobacteria Biosynthetic Diversity.</title>
        <authorList>
            <person name="Kalkreuter E."/>
            <person name="Kautsar S.A."/>
            <person name="Yang D."/>
            <person name="Bader C.D."/>
            <person name="Teijaro C.N."/>
            <person name="Fluegel L."/>
            <person name="Davis C.M."/>
            <person name="Simpson J.R."/>
            <person name="Lauterbach L."/>
            <person name="Steele A.D."/>
            <person name="Gui C."/>
            <person name="Meng S."/>
            <person name="Li G."/>
            <person name="Viehrig K."/>
            <person name="Ye F."/>
            <person name="Su P."/>
            <person name="Kiefer A.F."/>
            <person name="Nichols A."/>
            <person name="Cepeda A.J."/>
            <person name="Yan W."/>
            <person name="Fan B."/>
            <person name="Jiang Y."/>
            <person name="Adhikari A."/>
            <person name="Zheng C.-J."/>
            <person name="Schuster L."/>
            <person name="Cowan T.M."/>
            <person name="Smanski M.J."/>
            <person name="Chevrette M.G."/>
            <person name="De Carvalho L.P.S."/>
            <person name="Shen B."/>
        </authorList>
    </citation>
    <scope>NUCLEOTIDE SEQUENCE [LARGE SCALE GENOMIC DNA]</scope>
    <source>
        <strain evidence="1 2">NPDC078403</strain>
    </source>
</reference>